<feature type="transmembrane region" description="Helical" evidence="6">
    <location>
        <begin position="310"/>
        <end position="339"/>
    </location>
</feature>
<sequence>MSKRFILFGLLGSIASMLFIFQHYLLPISVGLVLTLATSPLYESLDKKIASPYKTLYIASTLTATLFLIVFLPLIYFAGTSYQYLPKIDMDKMLAYTSIIIDNLKNLPAPITILQEPVNAFLEKFRIEGNSLNLLQVILSYAASMLAKINNMTYKFFLILFFYFIFNTYSKKIYIYTMELIPLGKINKRILFQELTNNISSVFFGNLFSMIFQGIAFGLFIYLTTDYDALYVGLMVAFTTAIPIIGTYLVAVPIAILEIIDGNTVFAVTIILFAIIVLSGIIDNILRLIFMNKVSKKFCLEYSINELFVLISMIAGISVFGGWGIILAPAILSLNLTFIDMYKLSQRRRSII</sequence>
<keyword evidence="3 6" id="KW-0812">Transmembrane</keyword>
<evidence type="ECO:0000256" key="1">
    <source>
        <dbReference type="ARBA" id="ARBA00004141"/>
    </source>
</evidence>
<feature type="transmembrane region" description="Helical" evidence="6">
    <location>
        <begin position="7"/>
        <end position="36"/>
    </location>
</feature>
<dbReference type="AlphaFoldDB" id="A0A2G6PFL2"/>
<accession>A0A2G6PFL2</accession>
<evidence type="ECO:0008006" key="9">
    <source>
        <dbReference type="Google" id="ProtNLM"/>
    </source>
</evidence>
<comment type="caution">
    <text evidence="7">The sequence shown here is derived from an EMBL/GenBank/DDBJ whole genome shotgun (WGS) entry which is preliminary data.</text>
</comment>
<evidence type="ECO:0000313" key="7">
    <source>
        <dbReference type="EMBL" id="PIE83282.1"/>
    </source>
</evidence>
<evidence type="ECO:0000256" key="6">
    <source>
        <dbReference type="SAM" id="Phobius"/>
    </source>
</evidence>
<keyword evidence="4 6" id="KW-1133">Transmembrane helix</keyword>
<dbReference type="Proteomes" id="UP000229278">
    <property type="component" value="Unassembled WGS sequence"/>
</dbReference>
<feature type="transmembrane region" description="Helical" evidence="6">
    <location>
        <begin position="264"/>
        <end position="290"/>
    </location>
</feature>
<dbReference type="EMBL" id="PDTV01000005">
    <property type="protein sequence ID" value="PIE83282.1"/>
    <property type="molecule type" value="Genomic_DNA"/>
</dbReference>
<organism evidence="7 8">
    <name type="scientific">Candidatus Contendibacter odensensis</name>
    <dbReference type="NCBI Taxonomy" id="1400860"/>
    <lineage>
        <taxon>Bacteria</taxon>
        <taxon>Pseudomonadati</taxon>
        <taxon>Pseudomonadota</taxon>
        <taxon>Gammaproteobacteria</taxon>
        <taxon>Candidatus Competibacteraceae</taxon>
        <taxon>Candidatus Contendibacter</taxon>
    </lineage>
</organism>
<evidence type="ECO:0000256" key="5">
    <source>
        <dbReference type="ARBA" id="ARBA00023136"/>
    </source>
</evidence>
<dbReference type="Pfam" id="PF01594">
    <property type="entry name" value="AI-2E_transport"/>
    <property type="match status" value="1"/>
</dbReference>
<comment type="similarity">
    <text evidence="2">Belongs to the autoinducer-2 exporter (AI-2E) (TC 2.A.86) family.</text>
</comment>
<name>A0A2G6PFL2_9GAMM</name>
<feature type="transmembrane region" description="Helical" evidence="6">
    <location>
        <begin position="56"/>
        <end position="78"/>
    </location>
</feature>
<comment type="subcellular location">
    <subcellularLocation>
        <location evidence="1">Membrane</location>
        <topology evidence="1">Multi-pass membrane protein</topology>
    </subcellularLocation>
</comment>
<dbReference type="GO" id="GO:0016020">
    <property type="term" value="C:membrane"/>
    <property type="evidence" value="ECO:0007669"/>
    <property type="project" value="UniProtKB-SubCell"/>
</dbReference>
<keyword evidence="5 6" id="KW-0472">Membrane</keyword>
<dbReference type="PANTHER" id="PTHR21716">
    <property type="entry name" value="TRANSMEMBRANE PROTEIN"/>
    <property type="match status" value="1"/>
</dbReference>
<evidence type="ECO:0000256" key="4">
    <source>
        <dbReference type="ARBA" id="ARBA00022989"/>
    </source>
</evidence>
<evidence type="ECO:0000313" key="8">
    <source>
        <dbReference type="Proteomes" id="UP000229278"/>
    </source>
</evidence>
<feature type="transmembrane region" description="Helical" evidence="6">
    <location>
        <begin position="156"/>
        <end position="177"/>
    </location>
</feature>
<evidence type="ECO:0000256" key="3">
    <source>
        <dbReference type="ARBA" id="ARBA00022692"/>
    </source>
</evidence>
<feature type="transmembrane region" description="Helical" evidence="6">
    <location>
        <begin position="198"/>
        <end position="223"/>
    </location>
</feature>
<feature type="transmembrane region" description="Helical" evidence="6">
    <location>
        <begin position="229"/>
        <end position="257"/>
    </location>
</feature>
<dbReference type="InterPro" id="IPR002549">
    <property type="entry name" value="AI-2E-like"/>
</dbReference>
<gene>
    <name evidence="7" type="ORF">CSA09_02080</name>
</gene>
<reference evidence="7 8" key="1">
    <citation type="submission" date="2017-10" db="EMBL/GenBank/DDBJ databases">
        <title>Novel microbial diversity and functional potential in the marine mammal oral microbiome.</title>
        <authorList>
            <person name="Dudek N.K."/>
            <person name="Sun C.L."/>
            <person name="Burstein D."/>
            <person name="Kantor R.S."/>
            <person name="Aliaga Goltsman D.S."/>
            <person name="Bik E.M."/>
            <person name="Thomas B.C."/>
            <person name="Banfield J.F."/>
            <person name="Relman D.A."/>
        </authorList>
    </citation>
    <scope>NUCLEOTIDE SEQUENCE [LARGE SCALE GENOMIC DNA]</scope>
    <source>
        <strain evidence="7">DOLJORAL78_50_517</strain>
    </source>
</reference>
<dbReference type="PANTHER" id="PTHR21716:SF4">
    <property type="entry name" value="TRANSMEMBRANE PROTEIN 245"/>
    <property type="match status" value="1"/>
</dbReference>
<protein>
    <recommendedName>
        <fullName evidence="9">AI-2E family transporter</fullName>
    </recommendedName>
</protein>
<evidence type="ECO:0000256" key="2">
    <source>
        <dbReference type="ARBA" id="ARBA00009773"/>
    </source>
</evidence>
<proteinExistence type="inferred from homology"/>